<evidence type="ECO:0000313" key="4">
    <source>
        <dbReference type="Proteomes" id="UP001556367"/>
    </source>
</evidence>
<feature type="region of interest" description="Disordered" evidence="1">
    <location>
        <begin position="462"/>
        <end position="488"/>
    </location>
</feature>
<dbReference type="Proteomes" id="UP001556367">
    <property type="component" value="Unassembled WGS sequence"/>
</dbReference>
<reference evidence="4" key="1">
    <citation type="submission" date="2024-06" db="EMBL/GenBank/DDBJ databases">
        <title>Multi-omics analyses provide insights into the biosynthesis of the anticancer antibiotic pleurotin in Hohenbuehelia grisea.</title>
        <authorList>
            <person name="Weaver J.A."/>
            <person name="Alberti F."/>
        </authorList>
    </citation>
    <scope>NUCLEOTIDE SEQUENCE [LARGE SCALE GENOMIC DNA]</scope>
    <source>
        <strain evidence="4">T-177</strain>
    </source>
</reference>
<gene>
    <name evidence="3" type="ORF">HGRIS_010868</name>
</gene>
<comment type="caution">
    <text evidence="3">The sequence shown here is derived from an EMBL/GenBank/DDBJ whole genome shotgun (WGS) entry which is preliminary data.</text>
</comment>
<dbReference type="EMBL" id="JASNQZ010000014">
    <property type="protein sequence ID" value="KAL0948274.1"/>
    <property type="molecule type" value="Genomic_DNA"/>
</dbReference>
<feature type="compositionally biased region" description="Low complexity" evidence="1">
    <location>
        <begin position="14"/>
        <end position="25"/>
    </location>
</feature>
<feature type="compositionally biased region" description="Basic and acidic residues" evidence="1">
    <location>
        <begin position="774"/>
        <end position="785"/>
    </location>
</feature>
<feature type="compositionally biased region" description="Polar residues" evidence="1">
    <location>
        <begin position="1"/>
        <end position="13"/>
    </location>
</feature>
<feature type="compositionally biased region" description="Low complexity" evidence="1">
    <location>
        <begin position="808"/>
        <end position="827"/>
    </location>
</feature>
<organism evidence="3 4">
    <name type="scientific">Hohenbuehelia grisea</name>
    <dbReference type="NCBI Taxonomy" id="104357"/>
    <lineage>
        <taxon>Eukaryota</taxon>
        <taxon>Fungi</taxon>
        <taxon>Dikarya</taxon>
        <taxon>Basidiomycota</taxon>
        <taxon>Agaricomycotina</taxon>
        <taxon>Agaricomycetes</taxon>
        <taxon>Agaricomycetidae</taxon>
        <taxon>Agaricales</taxon>
        <taxon>Pleurotineae</taxon>
        <taxon>Pleurotaceae</taxon>
        <taxon>Hohenbuehelia</taxon>
    </lineage>
</organism>
<keyword evidence="4" id="KW-1185">Reference proteome</keyword>
<evidence type="ECO:0000313" key="3">
    <source>
        <dbReference type="EMBL" id="KAL0948274.1"/>
    </source>
</evidence>
<dbReference type="PROSITE" id="PS00109">
    <property type="entry name" value="PROTEIN_KINASE_TYR"/>
    <property type="match status" value="1"/>
</dbReference>
<accession>A0ABR3IY23</accession>
<feature type="domain" description="Fungal-type protein kinase" evidence="2">
    <location>
        <begin position="358"/>
        <end position="588"/>
    </location>
</feature>
<dbReference type="Gene3D" id="1.10.510.10">
    <property type="entry name" value="Transferase(Phosphotransferase) domain 1"/>
    <property type="match status" value="1"/>
</dbReference>
<proteinExistence type="predicted"/>
<dbReference type="Pfam" id="PF17667">
    <property type="entry name" value="Pkinase_fungal"/>
    <property type="match status" value="1"/>
</dbReference>
<sequence length="845" mass="96315">MTTVTDSQWSGNKQAAQAAHSRQQQTKQIEENAMRFCAEFSQHHLRPLVTTIDQTAKIAESREADQLRRTYKNARDVGSPQIYEALVGLLNYLSDKIYANLPPEKRKGKIVFRDHHSRMLDHHPRYNDTRVLPDIVAILQSTEAHYDMLDDRVSLSWHHLLSVVEEKSPADKKNGPAQGGTYVAYACQARPDIPAMYGASFSPSGYTILYNDATGIEKSEEFSLNDLNPLAQYVYALYSPPDSHDTRDTSITLSSRLFDAPRWTVEYQDVIYQDCRVTFVGAPHKRQTWIAVCDEPLAVIKDSWWETGRNWDEGELFNVLHEDGTVPGWVQIRSCGRIPRKGKPGYLETFLRTMGATRKFKKRIIMSTFGEKLSRCGSVLEFLKAMYDVLEAHRFAALDRNILHRDISQDNILVHPRGAIVPHLVGPRPKFIHEIIDGVEHAPPVAVLCDLDNGCEWNRSRAKTPTFMSRKNKPKSDDDHRNPQRTGTPMYVARALCEAKFLRHMEYTPMPPIPDARYSVAHTWNPPRLIRSLHDEKNTFHGSTKSDEQDRFIKQEQYKRHQDRDLRYHKLFYHRVRYDAESVYWVIVTFLLLAKPSPRKLQTDHSVGHGGEDEEERLMILENHDDDANQAALARLWLIFANHEILDTTQALSDPQSDSRSRVFERGVAGWEDVLHPKLVSMAEMLFELSQQVQPEYVYLKPDLDDTYADHLHEAMQRILLKHILPMWNTDGIPLFKSIHRNILEPIRPMEYRMSDGFHRTAKGQSHPGTNGSKRSDADHGDGTRSSKRSRGNDATVDKGKSREGEGSRASQKSGKGSGSRASKRSGSGAGAGPGTMVTRSKNKK</sequence>
<evidence type="ECO:0000259" key="2">
    <source>
        <dbReference type="Pfam" id="PF17667"/>
    </source>
</evidence>
<feature type="compositionally biased region" description="Basic and acidic residues" evidence="1">
    <location>
        <begin position="796"/>
        <end position="807"/>
    </location>
</feature>
<protein>
    <recommendedName>
        <fullName evidence="2">Fungal-type protein kinase domain-containing protein</fullName>
    </recommendedName>
</protein>
<name>A0ABR3IY23_9AGAR</name>
<dbReference type="InterPro" id="IPR040976">
    <property type="entry name" value="Pkinase_fungal"/>
</dbReference>
<dbReference type="InterPro" id="IPR008266">
    <property type="entry name" value="Tyr_kinase_AS"/>
</dbReference>
<feature type="compositionally biased region" description="Polar residues" evidence="1">
    <location>
        <begin position="763"/>
        <end position="773"/>
    </location>
</feature>
<feature type="region of interest" description="Disordered" evidence="1">
    <location>
        <begin position="759"/>
        <end position="845"/>
    </location>
</feature>
<dbReference type="InterPro" id="IPR011009">
    <property type="entry name" value="Kinase-like_dom_sf"/>
</dbReference>
<evidence type="ECO:0000256" key="1">
    <source>
        <dbReference type="SAM" id="MobiDB-lite"/>
    </source>
</evidence>
<feature type="region of interest" description="Disordered" evidence="1">
    <location>
        <begin position="1"/>
        <end position="27"/>
    </location>
</feature>
<dbReference type="SUPFAM" id="SSF56112">
    <property type="entry name" value="Protein kinase-like (PK-like)"/>
    <property type="match status" value="1"/>
</dbReference>